<dbReference type="AlphaFoldDB" id="A0AAU7CRW6"/>
<name>A0AAU7CRW6_9BACT</name>
<dbReference type="InterPro" id="IPR010869">
    <property type="entry name" value="DUF1501"/>
</dbReference>
<dbReference type="PANTHER" id="PTHR43737">
    <property type="entry name" value="BLL7424 PROTEIN"/>
    <property type="match status" value="1"/>
</dbReference>
<dbReference type="EMBL" id="CP155447">
    <property type="protein sequence ID" value="XBH07815.1"/>
    <property type="molecule type" value="Genomic_DNA"/>
</dbReference>
<dbReference type="SUPFAM" id="SSF53649">
    <property type="entry name" value="Alkaline phosphatase-like"/>
    <property type="match status" value="1"/>
</dbReference>
<sequence length="471" mass="51958">MPMSSRMSRRQAISTFANGFGVLGLAGLLDAEARADGAKANPLAVKLPMHAARAKRVIFLFMSGGPSHVDTFDPKPRLERDNGKPLPFAMPHLVRTKTGNLLQSPFKFRKHGQSGTEVSELFPNVASCIDDICVIRSMVADNINHNGACLQMNTGEQAFSRPSLGSWLLYGLGSENQDLPGYLVISPAQPAQGAPLWTSSFLPAAYQGTLVADLKNPIANLANSRIPLDRQREQLDTLRLLNERHLRSRQEDSQLSARISSFELAYRMQRQAPETFDVSRESPATRALYGLDDPTTGIFATQCLMARRLSERGVRFVQVYHTQTAKRSSCQLWDQHGGLKKELPNNCAATDQPIAALLKDLKGRGLLEDTLVIWGGEFGRTPTAEGTDGREHHPFGFTMWLAGGGIKGGMTYGATDEYGWHAVENKVHVHDLHATILHLMGIDHTKLTYRYSGRDYRLTDVFGNVVKPILA</sequence>
<reference evidence="1" key="1">
    <citation type="submission" date="2024-05" db="EMBL/GenBank/DDBJ databases">
        <title>Planctomycetes of the genus Singulisphaera possess chitinolytic capabilities.</title>
        <authorList>
            <person name="Ivanova A."/>
        </authorList>
    </citation>
    <scope>NUCLEOTIDE SEQUENCE</scope>
    <source>
        <strain evidence="1">Ch08T</strain>
    </source>
</reference>
<dbReference type="PROSITE" id="PS51318">
    <property type="entry name" value="TAT"/>
    <property type="match status" value="1"/>
</dbReference>
<gene>
    <name evidence="1" type="ORF">V5E97_17820</name>
</gene>
<protein>
    <submittedName>
        <fullName evidence="1">DUF1501 domain-containing protein</fullName>
    </submittedName>
</protein>
<dbReference type="InterPro" id="IPR017850">
    <property type="entry name" value="Alkaline_phosphatase_core_sf"/>
</dbReference>
<dbReference type="Pfam" id="PF07394">
    <property type="entry name" value="DUF1501"/>
    <property type="match status" value="1"/>
</dbReference>
<evidence type="ECO:0000313" key="1">
    <source>
        <dbReference type="EMBL" id="XBH07815.1"/>
    </source>
</evidence>
<dbReference type="Gene3D" id="3.40.720.10">
    <property type="entry name" value="Alkaline Phosphatase, subunit A"/>
    <property type="match status" value="1"/>
</dbReference>
<proteinExistence type="predicted"/>
<dbReference type="RefSeq" id="WP_406700656.1">
    <property type="nucleotide sequence ID" value="NZ_CP155447.1"/>
</dbReference>
<accession>A0AAU7CRW6</accession>
<dbReference type="InterPro" id="IPR006311">
    <property type="entry name" value="TAT_signal"/>
</dbReference>
<dbReference type="PANTHER" id="PTHR43737:SF1">
    <property type="entry name" value="DUF1501 DOMAIN-CONTAINING PROTEIN"/>
    <property type="match status" value="1"/>
</dbReference>
<organism evidence="1">
    <name type="scientific">Singulisphaera sp. Ch08</name>
    <dbReference type="NCBI Taxonomy" id="3120278"/>
    <lineage>
        <taxon>Bacteria</taxon>
        <taxon>Pseudomonadati</taxon>
        <taxon>Planctomycetota</taxon>
        <taxon>Planctomycetia</taxon>
        <taxon>Isosphaerales</taxon>
        <taxon>Isosphaeraceae</taxon>
        <taxon>Singulisphaera</taxon>
    </lineage>
</organism>